<dbReference type="STRING" id="486698.AWC22_14635"/>
<dbReference type="SUPFAM" id="SSF143968">
    <property type="entry name" value="UbiD C-terminal domain-like"/>
    <property type="match status" value="1"/>
</dbReference>
<organism evidence="1 2">
    <name type="scientific">Mycobacterium riyadhense</name>
    <dbReference type="NCBI Taxonomy" id="486698"/>
    <lineage>
        <taxon>Bacteria</taxon>
        <taxon>Bacillati</taxon>
        <taxon>Actinomycetota</taxon>
        <taxon>Actinomycetes</taxon>
        <taxon>Mycobacteriales</taxon>
        <taxon>Mycobacteriaceae</taxon>
        <taxon>Mycobacterium</taxon>
    </lineage>
</organism>
<sequence length="81" mass="9552">MAKYGSGEWTRVLIDATRSWEFEPRPEWGGRHYQAINTIAPELESRVAARWEEYGIGIPYLDDERRELLTMEQLSKRLPEV</sequence>
<reference evidence="1 2" key="1">
    <citation type="submission" date="2016-01" db="EMBL/GenBank/DDBJ databases">
        <title>The new phylogeny of the genus Mycobacterium.</title>
        <authorList>
            <person name="Tarcisio F."/>
            <person name="Conor M."/>
            <person name="Antonella G."/>
            <person name="Elisabetta G."/>
            <person name="Giulia F.S."/>
            <person name="Sara T."/>
            <person name="Anna F."/>
            <person name="Clotilde B."/>
            <person name="Roberto B."/>
            <person name="Veronica D.S."/>
            <person name="Fabio R."/>
            <person name="Monica P."/>
            <person name="Olivier J."/>
            <person name="Enrico T."/>
            <person name="Nicola S."/>
        </authorList>
    </citation>
    <scope>NUCLEOTIDE SEQUENCE [LARGE SCALE GENOMIC DNA]</scope>
    <source>
        <strain evidence="1 2">DSM 45176</strain>
    </source>
</reference>
<protein>
    <submittedName>
        <fullName evidence="1">Uncharacterized protein</fullName>
    </submittedName>
</protein>
<gene>
    <name evidence="1" type="ORF">AWC22_14635</name>
</gene>
<dbReference type="GeneID" id="93493536"/>
<proteinExistence type="predicted"/>
<dbReference type="Proteomes" id="UP000193087">
    <property type="component" value="Unassembled WGS sequence"/>
</dbReference>
<comment type="caution">
    <text evidence="1">The sequence shown here is derived from an EMBL/GenBank/DDBJ whole genome shotgun (WGS) entry which is preliminary data.</text>
</comment>
<dbReference type="EMBL" id="LQPQ01000040">
    <property type="protein sequence ID" value="ORW83713.1"/>
    <property type="molecule type" value="Genomic_DNA"/>
</dbReference>
<dbReference type="RefSeq" id="WP_239656467.1">
    <property type="nucleotide sequence ID" value="NZ_CAJMWI010000001.1"/>
</dbReference>
<dbReference type="AlphaFoldDB" id="A0A1X2D6B6"/>
<accession>A0A1X2D6B6</accession>
<evidence type="ECO:0000313" key="1">
    <source>
        <dbReference type="EMBL" id="ORW83713.1"/>
    </source>
</evidence>
<evidence type="ECO:0000313" key="2">
    <source>
        <dbReference type="Proteomes" id="UP000193087"/>
    </source>
</evidence>
<name>A0A1X2D6B6_9MYCO</name>
<keyword evidence="2" id="KW-1185">Reference proteome</keyword>